<dbReference type="InterPro" id="IPR050121">
    <property type="entry name" value="Cytochrome_P450_monoxygenase"/>
</dbReference>
<dbReference type="InterPro" id="IPR036396">
    <property type="entry name" value="Cyt_P450_sf"/>
</dbReference>
<evidence type="ECO:0000256" key="4">
    <source>
        <dbReference type="ARBA" id="ARBA00023004"/>
    </source>
</evidence>
<evidence type="ECO:0000256" key="1">
    <source>
        <dbReference type="ARBA" id="ARBA00001971"/>
    </source>
</evidence>
<dbReference type="Pfam" id="PF00067">
    <property type="entry name" value="p450"/>
    <property type="match status" value="1"/>
</dbReference>
<evidence type="ECO:0000256" key="3">
    <source>
        <dbReference type="ARBA" id="ARBA00022723"/>
    </source>
</evidence>
<dbReference type="PANTHER" id="PTHR24305:SF232">
    <property type="entry name" value="P450, PUTATIVE (EUROFUNG)-RELATED"/>
    <property type="match status" value="1"/>
</dbReference>
<dbReference type="InterPro" id="IPR001128">
    <property type="entry name" value="Cyt_P450"/>
</dbReference>
<organism evidence="7 8">
    <name type="scientific">Ramalina farinacea</name>
    <dbReference type="NCBI Taxonomy" id="258253"/>
    <lineage>
        <taxon>Eukaryota</taxon>
        <taxon>Fungi</taxon>
        <taxon>Dikarya</taxon>
        <taxon>Ascomycota</taxon>
        <taxon>Pezizomycotina</taxon>
        <taxon>Lecanoromycetes</taxon>
        <taxon>OSLEUM clade</taxon>
        <taxon>Lecanoromycetidae</taxon>
        <taxon>Lecanorales</taxon>
        <taxon>Lecanorineae</taxon>
        <taxon>Ramalinaceae</taxon>
        <taxon>Ramalina</taxon>
    </lineage>
</organism>
<dbReference type="Gene3D" id="1.10.630.10">
    <property type="entry name" value="Cytochrome P450"/>
    <property type="match status" value="1"/>
</dbReference>
<evidence type="ECO:0000256" key="5">
    <source>
        <dbReference type="PIRSR" id="PIRSR602401-1"/>
    </source>
</evidence>
<name>A0AA43QUP3_9LECA</name>
<sequence length="516" mass="59055">MFQSIFQAFSPAQWGCVIGGVIVANLLYSYFVTWSALRKFNGPFLASITDLWRFCYYWVSLRKVPAVKLHEKYGDVVRFGPNCLSFAQPEAIKDIYDPGRNFSKSGYYPVNATMQHGHKIYTLFSSVDKKWHHDLRKCINSAFTPGAAASYEYLVQYTIQAFMKKIEENHADKPHTIDLFTWFYYFSFDVIGDLTYSERHGFIEEEKDVHGIIVFIQDALTYGYFWGQMPVLSYLKRHNPFLMLGQRLGIAPSTAYPGIPYAAGKMEARKQFKANGGKADREDLLEKFFIAREANPEIVGETQILSLTLTMMFAGSETTGITMTALFYFLLKHPSVYTTLRAEIDTHLPRDPNTDIRFSDARALPYLQAVVNETFRMHPSFAVMYERVVPAGGAMIAGHFVPAGTIVGVNPWVVHRNTEVFGLDVDVYRPERWLDKDPARVKAMHQCMHQFGAGEYICLGRHVSMLEIYMVVPTLLRRFEIELERPDEDWTFDIGANVRMSPVDVKVRVRQDSAQA</sequence>
<dbReference type="PANTHER" id="PTHR24305">
    <property type="entry name" value="CYTOCHROME P450"/>
    <property type="match status" value="1"/>
</dbReference>
<comment type="caution">
    <text evidence="7">The sequence shown here is derived from an EMBL/GenBank/DDBJ whole genome shotgun (WGS) entry which is preliminary data.</text>
</comment>
<keyword evidence="3 5" id="KW-0479">Metal-binding</keyword>
<keyword evidence="8" id="KW-1185">Reference proteome</keyword>
<gene>
    <name evidence="7" type="ORF">OHK93_002435</name>
</gene>
<comment type="similarity">
    <text evidence="2">Belongs to the cytochrome P450 family.</text>
</comment>
<dbReference type="InterPro" id="IPR002401">
    <property type="entry name" value="Cyt_P450_E_grp-I"/>
</dbReference>
<keyword evidence="6" id="KW-1133">Transmembrane helix</keyword>
<comment type="cofactor">
    <cofactor evidence="1 5">
        <name>heme</name>
        <dbReference type="ChEBI" id="CHEBI:30413"/>
    </cofactor>
</comment>
<dbReference type="PRINTS" id="PR00385">
    <property type="entry name" value="P450"/>
</dbReference>
<dbReference type="GO" id="GO:0004497">
    <property type="term" value="F:monooxygenase activity"/>
    <property type="evidence" value="ECO:0007669"/>
    <property type="project" value="InterPro"/>
</dbReference>
<evidence type="ECO:0008006" key="9">
    <source>
        <dbReference type="Google" id="ProtNLM"/>
    </source>
</evidence>
<dbReference type="SUPFAM" id="SSF48264">
    <property type="entry name" value="Cytochrome P450"/>
    <property type="match status" value="1"/>
</dbReference>
<dbReference type="EMBL" id="JAPUFD010000014">
    <property type="protein sequence ID" value="MDI1491228.1"/>
    <property type="molecule type" value="Genomic_DNA"/>
</dbReference>
<dbReference type="GO" id="GO:0005506">
    <property type="term" value="F:iron ion binding"/>
    <property type="evidence" value="ECO:0007669"/>
    <property type="project" value="InterPro"/>
</dbReference>
<dbReference type="GO" id="GO:0020037">
    <property type="term" value="F:heme binding"/>
    <property type="evidence" value="ECO:0007669"/>
    <property type="project" value="InterPro"/>
</dbReference>
<feature type="binding site" description="axial binding residue" evidence="5">
    <location>
        <position position="458"/>
    </location>
    <ligand>
        <name>heme</name>
        <dbReference type="ChEBI" id="CHEBI:30413"/>
    </ligand>
    <ligandPart>
        <name>Fe</name>
        <dbReference type="ChEBI" id="CHEBI:18248"/>
    </ligandPart>
</feature>
<dbReference type="Proteomes" id="UP001161017">
    <property type="component" value="Unassembled WGS sequence"/>
</dbReference>
<dbReference type="PRINTS" id="PR00463">
    <property type="entry name" value="EP450I"/>
</dbReference>
<dbReference type="AlphaFoldDB" id="A0AA43QUP3"/>
<dbReference type="CDD" id="cd11060">
    <property type="entry name" value="CYP57A1-like"/>
    <property type="match status" value="1"/>
</dbReference>
<evidence type="ECO:0000313" key="8">
    <source>
        <dbReference type="Proteomes" id="UP001161017"/>
    </source>
</evidence>
<dbReference type="GO" id="GO:0016705">
    <property type="term" value="F:oxidoreductase activity, acting on paired donors, with incorporation or reduction of molecular oxygen"/>
    <property type="evidence" value="ECO:0007669"/>
    <property type="project" value="InterPro"/>
</dbReference>
<feature type="transmembrane region" description="Helical" evidence="6">
    <location>
        <begin position="12"/>
        <end position="31"/>
    </location>
</feature>
<evidence type="ECO:0000256" key="2">
    <source>
        <dbReference type="ARBA" id="ARBA00010617"/>
    </source>
</evidence>
<keyword evidence="6" id="KW-0472">Membrane</keyword>
<keyword evidence="5" id="KW-0349">Heme</keyword>
<protein>
    <recommendedName>
        <fullName evidence="9">Cytochrome P450 monooxygenase</fullName>
    </recommendedName>
</protein>
<proteinExistence type="inferred from homology"/>
<evidence type="ECO:0000313" key="7">
    <source>
        <dbReference type="EMBL" id="MDI1491228.1"/>
    </source>
</evidence>
<accession>A0AA43QUP3</accession>
<evidence type="ECO:0000256" key="6">
    <source>
        <dbReference type="SAM" id="Phobius"/>
    </source>
</evidence>
<keyword evidence="6" id="KW-0812">Transmembrane</keyword>
<keyword evidence="4 5" id="KW-0408">Iron</keyword>
<reference evidence="7" key="1">
    <citation type="journal article" date="2023" name="Genome Biol. Evol.">
        <title>First Whole Genome Sequence and Flow Cytometry Genome Size Data for the Lichen-Forming Fungus Ramalina farinacea (Ascomycota).</title>
        <authorList>
            <person name="Llewellyn T."/>
            <person name="Mian S."/>
            <person name="Hill R."/>
            <person name="Leitch I.J."/>
            <person name="Gaya E."/>
        </authorList>
    </citation>
    <scope>NUCLEOTIDE SEQUENCE</scope>
    <source>
        <strain evidence="7">LIQ254RAFAR</strain>
    </source>
</reference>